<name>A0A1M5MQR5_9GAMM</name>
<keyword evidence="5" id="KW-1185">Reference proteome</keyword>
<dbReference type="PANTHER" id="PTHR48081:SF30">
    <property type="entry name" value="ACETYL-HYDROLASE LIPR-RELATED"/>
    <property type="match status" value="1"/>
</dbReference>
<dbReference type="GO" id="GO:0004806">
    <property type="term" value="F:triacylglycerol lipase activity"/>
    <property type="evidence" value="ECO:0007669"/>
    <property type="project" value="TreeGrafter"/>
</dbReference>
<evidence type="ECO:0000313" key="4">
    <source>
        <dbReference type="EMBL" id="SHG79628.1"/>
    </source>
</evidence>
<dbReference type="Gene3D" id="3.40.50.1820">
    <property type="entry name" value="alpha/beta hydrolase"/>
    <property type="match status" value="1"/>
</dbReference>
<dbReference type="InterPro" id="IPR050300">
    <property type="entry name" value="GDXG_lipolytic_enzyme"/>
</dbReference>
<dbReference type="InterPro" id="IPR013094">
    <property type="entry name" value="AB_hydrolase_3"/>
</dbReference>
<dbReference type="STRING" id="490188.SAMN04488068_1403"/>
<evidence type="ECO:0000256" key="2">
    <source>
        <dbReference type="ARBA" id="ARBA00022801"/>
    </source>
</evidence>
<dbReference type="AlphaFoldDB" id="A0A1M5MQR5"/>
<dbReference type="OrthoDB" id="9806180at2"/>
<dbReference type="SUPFAM" id="SSF53474">
    <property type="entry name" value="alpha/beta-Hydrolases"/>
    <property type="match status" value="1"/>
</dbReference>
<dbReference type="EMBL" id="FQWZ01000003">
    <property type="protein sequence ID" value="SHG79628.1"/>
    <property type="molecule type" value="Genomic_DNA"/>
</dbReference>
<comment type="similarity">
    <text evidence="1">Belongs to the 'GDXG' lipolytic enzyme family.</text>
</comment>
<dbReference type="InterPro" id="IPR029058">
    <property type="entry name" value="AB_hydrolase_fold"/>
</dbReference>
<gene>
    <name evidence="4" type="ORF">SAMN04488068_1403</name>
</gene>
<dbReference type="PANTHER" id="PTHR48081">
    <property type="entry name" value="AB HYDROLASE SUPERFAMILY PROTEIN C4A8.06C"/>
    <property type="match status" value="1"/>
</dbReference>
<keyword evidence="2" id="KW-0378">Hydrolase</keyword>
<dbReference type="Pfam" id="PF07859">
    <property type="entry name" value="Abhydrolase_3"/>
    <property type="match status" value="1"/>
</dbReference>
<evidence type="ECO:0000256" key="1">
    <source>
        <dbReference type="ARBA" id="ARBA00010515"/>
    </source>
</evidence>
<sequence length="310" mass="32752">MPDFANPAPVSLRARLMHPVIRLTIGRVMSSPAPHQKQRAGLLRAGALLRPLHARGGRIQPQTTAGVPGLLVTPTGADRQRVLIYFHGGGYAVGAPSLYTSMASRLAALTGARVLLPDYRLAPEHPFPAAIDDALAVYRAVLASGVPAAHIAFGGDSAGGGLSLACALAARDAGMPQPAAILTYSPWTDLTVSGDSFLGNAATELVLSPREAERFVRSYLGDGDRRNPLASPLFADLRGLPPLLIQAAASEILVDDSRRLADNARQAGVDTELQIWNGVWHVWQAMPVLVPEADAALASAAAFLRRAWHL</sequence>
<evidence type="ECO:0000259" key="3">
    <source>
        <dbReference type="Pfam" id="PF07859"/>
    </source>
</evidence>
<organism evidence="4 5">
    <name type="scientific">Hydrocarboniphaga daqingensis</name>
    <dbReference type="NCBI Taxonomy" id="490188"/>
    <lineage>
        <taxon>Bacteria</taxon>
        <taxon>Pseudomonadati</taxon>
        <taxon>Pseudomonadota</taxon>
        <taxon>Gammaproteobacteria</taxon>
        <taxon>Nevskiales</taxon>
        <taxon>Nevskiaceae</taxon>
        <taxon>Hydrocarboniphaga</taxon>
    </lineage>
</organism>
<accession>A0A1M5MQR5</accession>
<feature type="domain" description="Alpha/beta hydrolase fold-3" evidence="3">
    <location>
        <begin position="83"/>
        <end position="284"/>
    </location>
</feature>
<protein>
    <submittedName>
        <fullName evidence="4">Acetyl esterase/lipase</fullName>
    </submittedName>
</protein>
<evidence type="ECO:0000313" key="5">
    <source>
        <dbReference type="Proteomes" id="UP000199758"/>
    </source>
</evidence>
<reference evidence="4 5" key="1">
    <citation type="submission" date="2016-11" db="EMBL/GenBank/DDBJ databases">
        <authorList>
            <person name="Jaros S."/>
            <person name="Januszkiewicz K."/>
            <person name="Wedrychowicz H."/>
        </authorList>
    </citation>
    <scope>NUCLEOTIDE SEQUENCE [LARGE SCALE GENOMIC DNA]</scope>
    <source>
        <strain evidence="4 5">CGMCC 1.7049</strain>
    </source>
</reference>
<dbReference type="Proteomes" id="UP000199758">
    <property type="component" value="Unassembled WGS sequence"/>
</dbReference>
<proteinExistence type="inferred from homology"/>